<dbReference type="Gene3D" id="3.90.320.10">
    <property type="match status" value="1"/>
</dbReference>
<organism evidence="2 3">
    <name type="scientific">Exocentrus adspersus</name>
    <dbReference type="NCBI Taxonomy" id="1586481"/>
    <lineage>
        <taxon>Eukaryota</taxon>
        <taxon>Metazoa</taxon>
        <taxon>Ecdysozoa</taxon>
        <taxon>Arthropoda</taxon>
        <taxon>Hexapoda</taxon>
        <taxon>Insecta</taxon>
        <taxon>Pterygota</taxon>
        <taxon>Neoptera</taxon>
        <taxon>Endopterygota</taxon>
        <taxon>Coleoptera</taxon>
        <taxon>Polyphaga</taxon>
        <taxon>Cucujiformia</taxon>
        <taxon>Chrysomeloidea</taxon>
        <taxon>Cerambycidae</taxon>
        <taxon>Lamiinae</taxon>
        <taxon>Acanthocinini</taxon>
        <taxon>Exocentrus</taxon>
    </lineage>
</organism>
<accession>A0AAV8V550</accession>
<proteinExistence type="predicted"/>
<dbReference type="InterPro" id="IPR019080">
    <property type="entry name" value="YqaJ_viral_recombinase"/>
</dbReference>
<reference evidence="2 3" key="1">
    <citation type="journal article" date="2023" name="Insect Mol. Biol.">
        <title>Genome sequencing provides insights into the evolution of gene families encoding plant cell wall-degrading enzymes in longhorned beetles.</title>
        <authorList>
            <person name="Shin N.R."/>
            <person name="Okamura Y."/>
            <person name="Kirsch R."/>
            <person name="Pauchet Y."/>
        </authorList>
    </citation>
    <scope>NUCLEOTIDE SEQUENCE [LARGE SCALE GENOMIC DNA]</scope>
    <source>
        <strain evidence="2">EAD_L_NR</strain>
    </source>
</reference>
<dbReference type="InterPro" id="IPR011604">
    <property type="entry name" value="PDDEXK-like_dom_sf"/>
</dbReference>
<protein>
    <recommendedName>
        <fullName evidence="1">YqaJ viral recombinase domain-containing protein</fullName>
    </recommendedName>
</protein>
<dbReference type="PANTHER" id="PTHR39953:SF1">
    <property type="entry name" value="RE54151P"/>
    <property type="match status" value="1"/>
</dbReference>
<evidence type="ECO:0000259" key="1">
    <source>
        <dbReference type="Pfam" id="PF09588"/>
    </source>
</evidence>
<dbReference type="AlphaFoldDB" id="A0AAV8V550"/>
<evidence type="ECO:0000313" key="3">
    <source>
        <dbReference type="Proteomes" id="UP001159042"/>
    </source>
</evidence>
<dbReference type="EMBL" id="JANEYG010000632">
    <property type="protein sequence ID" value="KAJ8909333.1"/>
    <property type="molecule type" value="Genomic_DNA"/>
</dbReference>
<dbReference type="GO" id="GO:0006281">
    <property type="term" value="P:DNA repair"/>
    <property type="evidence" value="ECO:0007669"/>
    <property type="project" value="UniProtKB-ARBA"/>
</dbReference>
<sequence>MWIEFPIFGASPDGLSADALSADAVIEVKCPTKEKTIANYITKNKIQAKFRAQVQTQMFFAGKQKALFCIAAPNFEESKQVTIYEEQYDEELSKKIILEAKKFWINAIYNILVQ</sequence>
<keyword evidence="3" id="KW-1185">Reference proteome</keyword>
<name>A0AAV8V550_9CUCU</name>
<evidence type="ECO:0000313" key="2">
    <source>
        <dbReference type="EMBL" id="KAJ8909333.1"/>
    </source>
</evidence>
<comment type="caution">
    <text evidence="2">The sequence shown here is derived from an EMBL/GenBank/DDBJ whole genome shotgun (WGS) entry which is preliminary data.</text>
</comment>
<dbReference type="SUPFAM" id="SSF52980">
    <property type="entry name" value="Restriction endonuclease-like"/>
    <property type="match status" value="1"/>
</dbReference>
<dbReference type="PANTHER" id="PTHR39953">
    <property type="entry name" value="RE54151P"/>
    <property type="match status" value="1"/>
</dbReference>
<dbReference type="InterPro" id="IPR011335">
    <property type="entry name" value="Restrct_endonuc-II-like"/>
</dbReference>
<gene>
    <name evidence="2" type="ORF">NQ315_017193</name>
</gene>
<dbReference type="Pfam" id="PF09588">
    <property type="entry name" value="YqaJ"/>
    <property type="match status" value="1"/>
</dbReference>
<feature type="domain" description="YqaJ viral recombinase" evidence="1">
    <location>
        <begin position="6"/>
        <end position="64"/>
    </location>
</feature>
<dbReference type="Proteomes" id="UP001159042">
    <property type="component" value="Unassembled WGS sequence"/>
</dbReference>